<evidence type="ECO:0000313" key="8">
    <source>
        <dbReference type="EMBL" id="ABC81235.1"/>
    </source>
</evidence>
<evidence type="ECO:0000256" key="3">
    <source>
        <dbReference type="ARBA" id="ARBA00023125"/>
    </source>
</evidence>
<dbReference type="GO" id="GO:0015074">
    <property type="term" value="P:DNA integration"/>
    <property type="evidence" value="ECO:0007669"/>
    <property type="project" value="UniProtKB-KW"/>
</dbReference>
<keyword evidence="4" id="KW-0233">DNA recombination</keyword>
<protein>
    <submittedName>
        <fullName evidence="8">Phage integrase</fullName>
    </submittedName>
</protein>
<reference evidence="8 9" key="1">
    <citation type="submission" date="2006-01" db="EMBL/GenBank/DDBJ databases">
        <title>Complete sequence of Anaeromyxobacter dehalogenans 2CP-C.</title>
        <authorList>
            <consortium name="US DOE Joint Genome Institute"/>
            <person name="Copeland A."/>
            <person name="Lucas S."/>
            <person name="Lapidus A."/>
            <person name="Barry K."/>
            <person name="Detter J.C."/>
            <person name="Glavina T."/>
            <person name="Hammon N."/>
            <person name="Israni S."/>
            <person name="Pitluck S."/>
            <person name="Brettin T."/>
            <person name="Bruce D."/>
            <person name="Han C."/>
            <person name="Tapia R."/>
            <person name="Gilna P."/>
            <person name="Kiss H."/>
            <person name="Schmutz J."/>
            <person name="Larimer F."/>
            <person name="Land M."/>
            <person name="Kyrpides N."/>
            <person name="Anderson I."/>
            <person name="Sanford R.A."/>
            <person name="Ritalahti K.M."/>
            <person name="Thomas H.S."/>
            <person name="Kirby J.R."/>
            <person name="Zhulin I.B."/>
            <person name="Loeffler F.E."/>
            <person name="Richardson P."/>
        </authorList>
    </citation>
    <scope>NUCLEOTIDE SEQUENCE [LARGE SCALE GENOMIC DNA]</scope>
    <source>
        <strain evidence="8 9">2CP-C</strain>
    </source>
</reference>
<evidence type="ECO:0000256" key="4">
    <source>
        <dbReference type="ARBA" id="ARBA00023172"/>
    </source>
</evidence>
<name>Q2IHV3_ANADE</name>
<dbReference type="InterPro" id="IPR044068">
    <property type="entry name" value="CB"/>
</dbReference>
<dbReference type="InterPro" id="IPR011010">
    <property type="entry name" value="DNA_brk_join_enz"/>
</dbReference>
<dbReference type="GO" id="GO:0006310">
    <property type="term" value="P:DNA recombination"/>
    <property type="evidence" value="ECO:0007669"/>
    <property type="project" value="UniProtKB-KW"/>
</dbReference>
<gene>
    <name evidence="8" type="ordered locus">Adeh_1462</name>
</gene>
<accession>Q2IHV3</accession>
<dbReference type="PROSITE" id="PS51898">
    <property type="entry name" value="TYR_RECOMBINASE"/>
    <property type="match status" value="1"/>
</dbReference>
<evidence type="ECO:0000259" key="7">
    <source>
        <dbReference type="PROSITE" id="PS51900"/>
    </source>
</evidence>
<comment type="similarity">
    <text evidence="1">Belongs to the 'phage' integrase family.</text>
</comment>
<dbReference type="eggNOG" id="COG4974">
    <property type="taxonomic scope" value="Bacteria"/>
</dbReference>
<feature type="domain" description="Tyr recombinase" evidence="6">
    <location>
        <begin position="174"/>
        <end position="362"/>
    </location>
</feature>
<dbReference type="PANTHER" id="PTHR30349:SF64">
    <property type="entry name" value="PROPHAGE INTEGRASE INTD-RELATED"/>
    <property type="match status" value="1"/>
</dbReference>
<evidence type="ECO:0000256" key="2">
    <source>
        <dbReference type="ARBA" id="ARBA00022908"/>
    </source>
</evidence>
<dbReference type="STRING" id="290397.Adeh_1462"/>
<dbReference type="InterPro" id="IPR002104">
    <property type="entry name" value="Integrase_catalytic"/>
</dbReference>
<dbReference type="Gene3D" id="1.10.443.10">
    <property type="entry name" value="Intergrase catalytic core"/>
    <property type="match status" value="1"/>
</dbReference>
<dbReference type="AlphaFoldDB" id="Q2IHV3"/>
<feature type="domain" description="Core-binding (CB)" evidence="7">
    <location>
        <begin position="76"/>
        <end position="153"/>
    </location>
</feature>
<dbReference type="HOGENOM" id="CLU_027562_17_7_7"/>
<dbReference type="OrthoDB" id="9789256at2"/>
<dbReference type="InterPro" id="IPR010998">
    <property type="entry name" value="Integrase_recombinase_N"/>
</dbReference>
<organism evidence="8 9">
    <name type="scientific">Anaeromyxobacter dehalogenans (strain 2CP-C)</name>
    <dbReference type="NCBI Taxonomy" id="290397"/>
    <lineage>
        <taxon>Bacteria</taxon>
        <taxon>Pseudomonadati</taxon>
        <taxon>Myxococcota</taxon>
        <taxon>Myxococcia</taxon>
        <taxon>Myxococcales</taxon>
        <taxon>Cystobacterineae</taxon>
        <taxon>Anaeromyxobacteraceae</taxon>
        <taxon>Anaeromyxobacter</taxon>
    </lineage>
</organism>
<evidence type="ECO:0000259" key="6">
    <source>
        <dbReference type="PROSITE" id="PS51898"/>
    </source>
</evidence>
<keyword evidence="3 5" id="KW-0238">DNA-binding</keyword>
<dbReference type="EMBL" id="CP000251">
    <property type="protein sequence ID" value="ABC81235.1"/>
    <property type="molecule type" value="Genomic_DNA"/>
</dbReference>
<dbReference type="GO" id="GO:0003677">
    <property type="term" value="F:DNA binding"/>
    <property type="evidence" value="ECO:0007669"/>
    <property type="project" value="UniProtKB-UniRule"/>
</dbReference>
<proteinExistence type="inferred from homology"/>
<dbReference type="Proteomes" id="UP000001935">
    <property type="component" value="Chromosome"/>
</dbReference>
<dbReference type="InterPro" id="IPR050090">
    <property type="entry name" value="Tyrosine_recombinase_XerCD"/>
</dbReference>
<evidence type="ECO:0000256" key="5">
    <source>
        <dbReference type="PROSITE-ProRule" id="PRU01248"/>
    </source>
</evidence>
<dbReference type="PROSITE" id="PS51900">
    <property type="entry name" value="CB"/>
    <property type="match status" value="1"/>
</dbReference>
<sequence length="387" mass="43037">MVTIRKWKKNGKEGWEVDIRVTMPDGTRMRERVKSPVTSKSGTLKWAQARETEILVRGPARKEEEPEAKEVPTLAQFWPDFVEGYVNANRGKFSAQRARESIFKHHLAPWHDLPLSAITDEEVQKLKGRLANRSAKTTNNVLVCLSVILKTAVEWKRLPALPCRIRLVKVPKNVKPDFYDEGQLAQLVAAASENTGDLVTVLLGADAGLRRGETIGLEWPDIDFQAGTLTVRRAVYRGVVGTTKGNAERVVPLTERLRDALLAHRHLAGRRVLTGATDESIRSVMERLSRHAGLPAGTRMKRGKEVPRWAGLYHKLRHTFCTRLAMAGVPPRTIQALAGHVSIETTMRYMHVSARAPVEAIRALDAARGDVGETGTASEKIVKQIAQ</sequence>
<dbReference type="SUPFAM" id="SSF56349">
    <property type="entry name" value="DNA breaking-rejoining enzymes"/>
    <property type="match status" value="1"/>
</dbReference>
<dbReference type="Pfam" id="PF00589">
    <property type="entry name" value="Phage_integrase"/>
    <property type="match status" value="1"/>
</dbReference>
<keyword evidence="2" id="KW-0229">DNA integration</keyword>
<evidence type="ECO:0000313" key="9">
    <source>
        <dbReference type="Proteomes" id="UP000001935"/>
    </source>
</evidence>
<dbReference type="KEGG" id="ade:Adeh_1462"/>
<dbReference type="InterPro" id="IPR013762">
    <property type="entry name" value="Integrase-like_cat_sf"/>
</dbReference>
<dbReference type="PANTHER" id="PTHR30349">
    <property type="entry name" value="PHAGE INTEGRASE-RELATED"/>
    <property type="match status" value="1"/>
</dbReference>
<dbReference type="CDD" id="cd01189">
    <property type="entry name" value="INT_ICEBs1_C_like"/>
    <property type="match status" value="1"/>
</dbReference>
<dbReference type="RefSeq" id="WP_011420518.1">
    <property type="nucleotide sequence ID" value="NC_007760.1"/>
</dbReference>
<dbReference type="Gene3D" id="1.10.150.130">
    <property type="match status" value="1"/>
</dbReference>
<evidence type="ECO:0000256" key="1">
    <source>
        <dbReference type="ARBA" id="ARBA00008857"/>
    </source>
</evidence>